<protein>
    <submittedName>
        <fullName evidence="8">LemA family protein</fullName>
    </submittedName>
</protein>
<feature type="region of interest" description="Disordered" evidence="6">
    <location>
        <begin position="197"/>
        <end position="225"/>
    </location>
</feature>
<keyword evidence="4" id="KW-1133">Transmembrane helix</keyword>
<dbReference type="Gene3D" id="1.20.1440.20">
    <property type="entry name" value="LemA-like domain"/>
    <property type="match status" value="1"/>
</dbReference>
<evidence type="ECO:0000256" key="2">
    <source>
        <dbReference type="ARBA" id="ARBA00008854"/>
    </source>
</evidence>
<dbReference type="Proteomes" id="UP001240639">
    <property type="component" value="Unassembled WGS sequence"/>
</dbReference>
<dbReference type="Pfam" id="PF04011">
    <property type="entry name" value="LemA"/>
    <property type="match status" value="1"/>
</dbReference>
<keyword evidence="5" id="KW-0472">Membrane</keyword>
<accession>A0ABT9HRR6</accession>
<gene>
    <name evidence="8" type="ORF">Q9K02_11880</name>
</gene>
<organism evidence="8 9">
    <name type="scientific">Qipengyuania profundimaris</name>
    <dbReference type="NCBI Taxonomy" id="3067652"/>
    <lineage>
        <taxon>Bacteria</taxon>
        <taxon>Pseudomonadati</taxon>
        <taxon>Pseudomonadota</taxon>
        <taxon>Alphaproteobacteria</taxon>
        <taxon>Sphingomonadales</taxon>
        <taxon>Erythrobacteraceae</taxon>
        <taxon>Qipengyuania</taxon>
    </lineage>
</organism>
<dbReference type="PANTHER" id="PTHR34478">
    <property type="entry name" value="PROTEIN LEMA"/>
    <property type="match status" value="1"/>
</dbReference>
<dbReference type="PANTHER" id="PTHR34478:SF2">
    <property type="entry name" value="MEMBRANE PROTEIN"/>
    <property type="match status" value="1"/>
</dbReference>
<proteinExistence type="inferred from homology"/>
<feature type="chain" id="PRO_5045998901" evidence="7">
    <location>
        <begin position="21"/>
        <end position="225"/>
    </location>
</feature>
<name>A0ABT9HRR6_9SPHN</name>
<dbReference type="PROSITE" id="PS51257">
    <property type="entry name" value="PROKAR_LIPOPROTEIN"/>
    <property type="match status" value="1"/>
</dbReference>
<dbReference type="SUPFAM" id="SSF140478">
    <property type="entry name" value="LemA-like"/>
    <property type="match status" value="1"/>
</dbReference>
<keyword evidence="7" id="KW-0732">Signal</keyword>
<reference evidence="8 9" key="1">
    <citation type="submission" date="2023-08" db="EMBL/GenBank/DDBJ databases">
        <title>genomic of G39.</title>
        <authorList>
            <person name="Wang Y."/>
        </authorList>
    </citation>
    <scope>NUCLEOTIDE SEQUENCE [LARGE SCALE GENOMIC DNA]</scope>
    <source>
        <strain evidence="8 9">G39</strain>
    </source>
</reference>
<dbReference type="InterPro" id="IPR007156">
    <property type="entry name" value="MamQ_LemA"/>
</dbReference>
<evidence type="ECO:0000256" key="1">
    <source>
        <dbReference type="ARBA" id="ARBA00004167"/>
    </source>
</evidence>
<comment type="caution">
    <text evidence="8">The sequence shown here is derived from an EMBL/GenBank/DDBJ whole genome shotgun (WGS) entry which is preliminary data.</text>
</comment>
<dbReference type="RefSeq" id="WP_305933084.1">
    <property type="nucleotide sequence ID" value="NZ_JAVAIM010000001.1"/>
</dbReference>
<evidence type="ECO:0000256" key="7">
    <source>
        <dbReference type="SAM" id="SignalP"/>
    </source>
</evidence>
<dbReference type="EMBL" id="JAVAIM010000001">
    <property type="protein sequence ID" value="MDP4575841.1"/>
    <property type="molecule type" value="Genomic_DNA"/>
</dbReference>
<sequence length="225" mass="24180">MTRFAALRTSIVAAAALALSACGINSVPTAEENAKAKWADVEAAFQERANLVPNLEQIVMSSAEQERETLEGVIQARASATRPEIQLDGDDLNNPEAMAQYQQAQNTFGGALSRLMANVEAYPELRSQENFGRFMTQIEGQENRIRVAIRDYNEAVRQYNTTIRTFPDTIGANIIHGAEPMVPYEAVSEGAETAPELNMRASGDTATGAGANDNTSEPADAAAAN</sequence>
<dbReference type="InterPro" id="IPR023353">
    <property type="entry name" value="LemA-like_dom_sf"/>
</dbReference>
<evidence type="ECO:0000256" key="3">
    <source>
        <dbReference type="ARBA" id="ARBA00022692"/>
    </source>
</evidence>
<evidence type="ECO:0000256" key="4">
    <source>
        <dbReference type="ARBA" id="ARBA00022989"/>
    </source>
</evidence>
<evidence type="ECO:0000313" key="8">
    <source>
        <dbReference type="EMBL" id="MDP4575841.1"/>
    </source>
</evidence>
<evidence type="ECO:0000256" key="6">
    <source>
        <dbReference type="SAM" id="MobiDB-lite"/>
    </source>
</evidence>
<keyword evidence="3" id="KW-0812">Transmembrane</keyword>
<keyword evidence="9" id="KW-1185">Reference proteome</keyword>
<comment type="similarity">
    <text evidence="2">Belongs to the LemA family.</text>
</comment>
<comment type="subcellular location">
    <subcellularLocation>
        <location evidence="1">Membrane</location>
        <topology evidence="1">Single-pass membrane protein</topology>
    </subcellularLocation>
</comment>
<feature type="signal peptide" evidence="7">
    <location>
        <begin position="1"/>
        <end position="20"/>
    </location>
</feature>
<evidence type="ECO:0000256" key="5">
    <source>
        <dbReference type="ARBA" id="ARBA00023136"/>
    </source>
</evidence>
<evidence type="ECO:0000313" key="9">
    <source>
        <dbReference type="Proteomes" id="UP001240639"/>
    </source>
</evidence>